<dbReference type="PANTHER" id="PTHR10656:SF40">
    <property type="entry name" value="INOSITOL 1,4,5-TRISPHOSPHATE RECEPTOR-INTERACTING PROTEIN-LIKE 1"/>
    <property type="match status" value="1"/>
</dbReference>
<dbReference type="InterPro" id="IPR026250">
    <property type="entry name" value="ITPRIP-like"/>
</dbReference>
<dbReference type="PRINTS" id="PR02107">
    <property type="entry name" value="INOS145TPRIP"/>
</dbReference>
<evidence type="ECO:0000313" key="1">
    <source>
        <dbReference type="EMBL" id="NWX55128.1"/>
    </source>
</evidence>
<dbReference type="EMBL" id="VZSE01002208">
    <property type="protein sequence ID" value="NWX55128.1"/>
    <property type="molecule type" value="Genomic_DNA"/>
</dbReference>
<reference evidence="1 2" key="1">
    <citation type="submission" date="2019-09" db="EMBL/GenBank/DDBJ databases">
        <title>Bird 10,000 Genomes (B10K) Project - Family phase.</title>
        <authorList>
            <person name="Zhang G."/>
        </authorList>
    </citation>
    <scope>NUCLEOTIDE SEQUENCE [LARGE SCALE GENOMIC DNA]</scope>
    <source>
        <strain evidence="1">B10K-UC-030-53</strain>
    </source>
</reference>
<feature type="non-terminal residue" evidence="1">
    <location>
        <position position="338"/>
    </location>
</feature>
<evidence type="ECO:0000313" key="2">
    <source>
        <dbReference type="Proteomes" id="UP000587587"/>
    </source>
</evidence>
<dbReference type="SMART" id="SM01265">
    <property type="entry name" value="Mab-21"/>
    <property type="match status" value="1"/>
</dbReference>
<dbReference type="PANTHER" id="PTHR10656">
    <property type="entry name" value="CELL FATE DETERMINING PROTEIN MAB21-RELATED"/>
    <property type="match status" value="1"/>
</dbReference>
<dbReference type="AlphaFoldDB" id="A0A7K6X765"/>
<proteinExistence type="predicted"/>
<organism evidence="1 2">
    <name type="scientific">Promerops cafer</name>
    <name type="common">Cape sugarbird</name>
    <dbReference type="NCBI Taxonomy" id="254652"/>
    <lineage>
        <taxon>Eukaryota</taxon>
        <taxon>Metazoa</taxon>
        <taxon>Chordata</taxon>
        <taxon>Craniata</taxon>
        <taxon>Vertebrata</taxon>
        <taxon>Euteleostomi</taxon>
        <taxon>Archelosauria</taxon>
        <taxon>Archosauria</taxon>
        <taxon>Dinosauria</taxon>
        <taxon>Saurischia</taxon>
        <taxon>Theropoda</taxon>
        <taxon>Coelurosauria</taxon>
        <taxon>Aves</taxon>
        <taxon>Neognathae</taxon>
        <taxon>Neoaves</taxon>
        <taxon>Telluraves</taxon>
        <taxon>Australaves</taxon>
        <taxon>Passeriformes</taxon>
        <taxon>Passeroidea</taxon>
        <taxon>Nectariniidae</taxon>
        <taxon>Promerops</taxon>
    </lineage>
</organism>
<dbReference type="Gene3D" id="1.10.1410.40">
    <property type="match status" value="1"/>
</dbReference>
<keyword evidence="2" id="KW-1185">Reference proteome</keyword>
<protein>
    <submittedName>
        <fullName evidence="1">IPIL1 protein</fullName>
    </submittedName>
</protein>
<dbReference type="InterPro" id="IPR024810">
    <property type="entry name" value="MAB21L/cGLR"/>
</dbReference>
<sequence length="338" mass="39143">TMALMNNFTTVLRRALSGTFYPVLEEPIGFGSAFEGWTVREDEVVYHVLVPLTPPLGHIFHLERDTDHQRPGRNFRVRVELECRCPREQQGVNMLCFYHHADVIRRTTRQPNLLDLLCTDSYLDVKKTVRWFCALVRASWQRLPQSRSWNLALLPSKRSCNLRLTNSQETFHVRVLFGVQRRASDIFISSRHRGAHTPSTMWPETYGVAETKFFRHMARQAPQDSTHLKCLQLLASALACKDFSTHSIKTVVMRLLNTIPVSQWHKRYFLLQLSDTLDQLRLSLEQKHLEHFIVGNQRLPEGIRLPSDVERAKPPNLFHSLAQDPAAHSQAMQAYLDL</sequence>
<feature type="non-terminal residue" evidence="1">
    <location>
        <position position="1"/>
    </location>
</feature>
<dbReference type="Proteomes" id="UP000587587">
    <property type="component" value="Unassembled WGS sequence"/>
</dbReference>
<comment type="caution">
    <text evidence="1">The sequence shown here is derived from an EMBL/GenBank/DDBJ whole genome shotgun (WGS) entry which is preliminary data.</text>
</comment>
<accession>A0A7K6X765</accession>
<gene>
    <name evidence="1" type="primary">Itpripl1_0</name>
    <name evidence="1" type="ORF">PROCAF_R03762</name>
</gene>
<dbReference type="GO" id="GO:0016020">
    <property type="term" value="C:membrane"/>
    <property type="evidence" value="ECO:0007669"/>
    <property type="project" value="TreeGrafter"/>
</dbReference>
<name>A0A7K6X765_9PASE</name>